<accession>A0A8G2BJG6</accession>
<keyword evidence="1" id="KW-0732">Signal</keyword>
<evidence type="ECO:0000313" key="2">
    <source>
        <dbReference type="EMBL" id="SDG04727.1"/>
    </source>
</evidence>
<evidence type="ECO:0000313" key="3">
    <source>
        <dbReference type="Proteomes" id="UP000198615"/>
    </source>
</evidence>
<organism evidence="2 3">
    <name type="scientific">Thalassobaculum litoreum DSM 18839</name>
    <dbReference type="NCBI Taxonomy" id="1123362"/>
    <lineage>
        <taxon>Bacteria</taxon>
        <taxon>Pseudomonadati</taxon>
        <taxon>Pseudomonadota</taxon>
        <taxon>Alphaproteobacteria</taxon>
        <taxon>Rhodospirillales</taxon>
        <taxon>Thalassobaculaceae</taxon>
        <taxon>Thalassobaculum</taxon>
    </lineage>
</organism>
<name>A0A8G2BJG6_9PROT</name>
<evidence type="ECO:0008006" key="4">
    <source>
        <dbReference type="Google" id="ProtNLM"/>
    </source>
</evidence>
<dbReference type="EMBL" id="FNBW01000009">
    <property type="protein sequence ID" value="SDG04727.1"/>
    <property type="molecule type" value="Genomic_DNA"/>
</dbReference>
<comment type="caution">
    <text evidence="2">The sequence shown here is derived from an EMBL/GenBank/DDBJ whole genome shotgun (WGS) entry which is preliminary data.</text>
</comment>
<reference evidence="2 3" key="1">
    <citation type="submission" date="2016-10" db="EMBL/GenBank/DDBJ databases">
        <authorList>
            <person name="Varghese N."/>
            <person name="Submissions S."/>
        </authorList>
    </citation>
    <scope>NUCLEOTIDE SEQUENCE [LARGE SCALE GENOMIC DNA]</scope>
    <source>
        <strain evidence="2 3">DSM 18839</strain>
    </source>
</reference>
<dbReference type="RefSeq" id="WP_139189353.1">
    <property type="nucleotide sequence ID" value="NZ_FNBW01000009.1"/>
</dbReference>
<keyword evidence="3" id="KW-1185">Reference proteome</keyword>
<sequence>MQRPALLASHLAAAALAAMVAMPGTADAAADSSMPPQVLGLVAHATPVPLTCDGGTCEALVSSFCLQEHRPPPGAGQLYQTAGSGDVTLLVRKSDGSTREFSAAGLLTYESDGHFTRTRIAMDSARLASLDATEVAVRIAPMVSLVPVTDAPLPAEIAEGDTETAYGEARFTGADFFHPGKTRPDAAVTLTRMINTLPAAMSGGIDPRAVDPFKRAALWSSVAESGALTGLSDAGIARARSELDRCGQYAEMGFKLTLRGCLESAHDRTMREVNDELWKAEVGY</sequence>
<evidence type="ECO:0000256" key="1">
    <source>
        <dbReference type="SAM" id="SignalP"/>
    </source>
</evidence>
<feature type="chain" id="PRO_5034122876" description="Secreted protein" evidence="1">
    <location>
        <begin position="29"/>
        <end position="284"/>
    </location>
</feature>
<protein>
    <recommendedName>
        <fullName evidence="4">Secreted protein</fullName>
    </recommendedName>
</protein>
<dbReference type="AlphaFoldDB" id="A0A8G2BJG6"/>
<dbReference type="Proteomes" id="UP000198615">
    <property type="component" value="Unassembled WGS sequence"/>
</dbReference>
<dbReference type="OrthoDB" id="7344480at2"/>
<proteinExistence type="predicted"/>
<gene>
    <name evidence="2" type="ORF">SAMN05660686_03197</name>
</gene>
<feature type="signal peptide" evidence="1">
    <location>
        <begin position="1"/>
        <end position="28"/>
    </location>
</feature>